<dbReference type="EMBL" id="LR877170">
    <property type="protein sequence ID" value="CAD2222418.1"/>
    <property type="molecule type" value="Genomic_DNA"/>
</dbReference>
<feature type="region of interest" description="Disordered" evidence="1">
    <location>
        <begin position="1"/>
        <end position="32"/>
    </location>
</feature>
<proteinExistence type="predicted"/>
<dbReference type="OrthoDB" id="273104at2759"/>
<gene>
    <name evidence="2" type="ORF">ADEAN_000996200</name>
</gene>
<reference evidence="2 3" key="1">
    <citation type="submission" date="2020-08" db="EMBL/GenBank/DDBJ databases">
        <authorList>
            <person name="Newling K."/>
            <person name="Davey J."/>
            <person name="Forrester S."/>
        </authorList>
    </citation>
    <scope>NUCLEOTIDE SEQUENCE [LARGE SCALE GENOMIC DNA]</scope>
    <source>
        <strain evidence="3">Crithidia deanei Carvalho (ATCC PRA-265)</strain>
    </source>
</reference>
<protein>
    <submittedName>
        <fullName evidence="2">Uncharacterized protein</fullName>
    </submittedName>
</protein>
<name>A0A7G2CRH0_9TRYP</name>
<evidence type="ECO:0000313" key="3">
    <source>
        <dbReference type="Proteomes" id="UP000515908"/>
    </source>
</evidence>
<dbReference type="AlphaFoldDB" id="A0A7G2CRH0"/>
<dbReference type="Proteomes" id="UP000515908">
    <property type="component" value="Chromosome 26"/>
</dbReference>
<feature type="region of interest" description="Disordered" evidence="1">
    <location>
        <begin position="611"/>
        <end position="636"/>
    </location>
</feature>
<evidence type="ECO:0000256" key="1">
    <source>
        <dbReference type="SAM" id="MobiDB-lite"/>
    </source>
</evidence>
<keyword evidence="3" id="KW-1185">Reference proteome</keyword>
<organism evidence="2 3">
    <name type="scientific">Angomonas deanei</name>
    <dbReference type="NCBI Taxonomy" id="59799"/>
    <lineage>
        <taxon>Eukaryota</taxon>
        <taxon>Discoba</taxon>
        <taxon>Euglenozoa</taxon>
        <taxon>Kinetoplastea</taxon>
        <taxon>Metakinetoplastina</taxon>
        <taxon>Trypanosomatida</taxon>
        <taxon>Trypanosomatidae</taxon>
        <taxon>Strigomonadinae</taxon>
        <taxon>Angomonas</taxon>
    </lineage>
</organism>
<feature type="compositionally biased region" description="Basic and acidic residues" evidence="1">
    <location>
        <begin position="305"/>
        <end position="315"/>
    </location>
</feature>
<sequence length="636" mass="70414">MEQTGEGEDGSTTSPVPETPVDKDPNPPPADQFLVDVAERLKLIKSKSGKLSHSATLSKSMLTNSTRKVSTYAKKMKRVASLVESVALALKMELPSNTTADHTTDGEKEEGAVTESNVVDILKLVEKRISGDAPLQEKSEVASELDRMREVERRCVADAAAFKEALRVILMRLAESGKYTKSTLYLFGTDLQAEDDLLQEILDPARKVEDEDEEYVEKSLAALVQKYGRWAKRLHETTDDHLYAQQKIVKYITAVGRFFAPPGGDSKPLPKVVDVSLIDIDACLMKFADIILPALEAAIRNVDKKETGASNEGERVSSSSKITSEGESARSKEALAELAKHSDALPYDHRLASLHEMVTRLNTIVMSLLQVRYTAIPSSTRVRSSGSVELIFEEEVPNANFIDLDLDKLIKVSSTASEKFSRDGESGEGRSVAAKDRTQENNDLLLKVTSKNLESLIRSIKSFSSNHKLSAILLQKDIDGLQQLMAGMLEKFSELDIESLTGQNREELKELYTVFTDRAQQRGCYFFNRPGGEGDCMWVNGLKQLSTAFLTVMDKYAQRGEVVSRYRELIDDCMDLCAMYMNWTERVTLPADHAVPKELEECCVRDGEIPSEASRKKALQEQGGAAAGPSPTTPQR</sequence>
<feature type="region of interest" description="Disordered" evidence="1">
    <location>
        <begin position="305"/>
        <end position="333"/>
    </location>
</feature>
<accession>A0A7G2CRH0</accession>
<evidence type="ECO:0000313" key="2">
    <source>
        <dbReference type="EMBL" id="CAD2222418.1"/>
    </source>
</evidence>
<feature type="compositionally biased region" description="Low complexity" evidence="1">
    <location>
        <begin position="317"/>
        <end position="326"/>
    </location>
</feature>
<dbReference type="VEuPathDB" id="TriTrypDB:ADEAN_000996200"/>